<reference evidence="7 8" key="1">
    <citation type="submission" date="2019-07" db="EMBL/GenBank/DDBJ databases">
        <title>Genomes of Cafeteria roenbergensis.</title>
        <authorList>
            <person name="Fischer M.G."/>
            <person name="Hackl T."/>
            <person name="Roman M."/>
        </authorList>
    </citation>
    <scope>NUCLEOTIDE SEQUENCE [LARGE SCALE GENOMIC DNA]</scope>
    <source>
        <strain evidence="3 8">BVI</strain>
        <strain evidence="4 10">Cflag</strain>
        <strain evidence="6 7">E4-10P</strain>
        <strain evidence="5 9">RCC970-E3</strain>
    </source>
</reference>
<evidence type="ECO:0000313" key="9">
    <source>
        <dbReference type="Proteomes" id="UP000324907"/>
    </source>
</evidence>
<reference evidence="2" key="2">
    <citation type="submission" date="2021-01" db="EMBL/GenBank/DDBJ databases">
        <authorList>
            <person name="Corre E."/>
            <person name="Pelletier E."/>
            <person name="Niang G."/>
            <person name="Scheremetjew M."/>
            <person name="Finn R."/>
            <person name="Kale V."/>
            <person name="Holt S."/>
            <person name="Cochrane G."/>
            <person name="Meng A."/>
            <person name="Brown T."/>
            <person name="Cohen L."/>
        </authorList>
    </citation>
    <scope>NUCLEOTIDE SEQUENCE</scope>
    <source>
        <strain evidence="2">E4-10</strain>
    </source>
</reference>
<keyword evidence="8" id="KW-1185">Reference proteome</keyword>
<keyword evidence="1" id="KW-0472">Membrane</keyword>
<dbReference type="InterPro" id="IPR036282">
    <property type="entry name" value="Glutathione-S-Trfase_C_sf"/>
</dbReference>
<feature type="transmembrane region" description="Helical" evidence="1">
    <location>
        <begin position="279"/>
        <end position="300"/>
    </location>
</feature>
<dbReference type="Proteomes" id="UP000324907">
    <property type="component" value="Unassembled WGS sequence"/>
</dbReference>
<name>A0A5A8D5L0_CAFRO</name>
<protein>
    <recommendedName>
        <fullName evidence="11">GST C-terminal domain-containing protein</fullName>
    </recommendedName>
</protein>
<evidence type="ECO:0000313" key="3">
    <source>
        <dbReference type="EMBL" id="KAA0157568.1"/>
    </source>
</evidence>
<dbReference type="EMBL" id="HBET01021898">
    <property type="protein sequence ID" value="CAD8570601.1"/>
    <property type="molecule type" value="Transcribed_RNA"/>
</dbReference>
<dbReference type="OrthoDB" id="5835136at2759"/>
<dbReference type="Proteomes" id="UP000325113">
    <property type="component" value="Unassembled WGS sequence"/>
</dbReference>
<keyword evidence="1" id="KW-0812">Transmembrane</keyword>
<dbReference type="Pfam" id="PF13410">
    <property type="entry name" value="GST_C_2"/>
    <property type="match status" value="1"/>
</dbReference>
<dbReference type="AlphaFoldDB" id="A0A5A8D5L0"/>
<evidence type="ECO:0000313" key="6">
    <source>
        <dbReference type="EMBL" id="KAA0178003.1"/>
    </source>
</evidence>
<evidence type="ECO:0000313" key="5">
    <source>
        <dbReference type="EMBL" id="KAA0171988.1"/>
    </source>
</evidence>
<accession>A0A5A8D5L0</accession>
<keyword evidence="1" id="KW-1133">Transmembrane helix</keyword>
<evidence type="ECO:0000256" key="1">
    <source>
        <dbReference type="SAM" id="Phobius"/>
    </source>
</evidence>
<proteinExistence type="predicted"/>
<dbReference type="Proteomes" id="UP000323011">
    <property type="component" value="Unassembled WGS sequence"/>
</dbReference>
<evidence type="ECO:0000313" key="7">
    <source>
        <dbReference type="Proteomes" id="UP000322899"/>
    </source>
</evidence>
<evidence type="ECO:0008006" key="11">
    <source>
        <dbReference type="Google" id="ProtNLM"/>
    </source>
</evidence>
<dbReference type="EMBL" id="VLTL01000003">
    <property type="protein sequence ID" value="KAA0171988.1"/>
    <property type="molecule type" value="Genomic_DNA"/>
</dbReference>
<evidence type="ECO:0000313" key="4">
    <source>
        <dbReference type="EMBL" id="KAA0160428.1"/>
    </source>
</evidence>
<dbReference type="EMBL" id="VLTO01000002">
    <property type="protein sequence ID" value="KAA0178003.1"/>
    <property type="molecule type" value="Genomic_DNA"/>
</dbReference>
<evidence type="ECO:0000313" key="2">
    <source>
        <dbReference type="EMBL" id="CAD8570601.1"/>
    </source>
</evidence>
<evidence type="ECO:0000313" key="8">
    <source>
        <dbReference type="Proteomes" id="UP000323011"/>
    </source>
</evidence>
<dbReference type="SUPFAM" id="SSF47616">
    <property type="entry name" value="GST C-terminal domain-like"/>
    <property type="match status" value="1"/>
</dbReference>
<organism evidence="4 10">
    <name type="scientific">Cafeteria roenbergensis</name>
    <name type="common">Marine flagellate</name>
    <dbReference type="NCBI Taxonomy" id="33653"/>
    <lineage>
        <taxon>Eukaryota</taxon>
        <taxon>Sar</taxon>
        <taxon>Stramenopiles</taxon>
        <taxon>Bigyra</taxon>
        <taxon>Opalozoa</taxon>
        <taxon>Bicosoecida</taxon>
        <taxon>Cafeteriaceae</taxon>
        <taxon>Cafeteria</taxon>
    </lineage>
</organism>
<dbReference type="Proteomes" id="UP000322899">
    <property type="component" value="Unassembled WGS sequence"/>
</dbReference>
<dbReference type="EMBL" id="VLTM01000044">
    <property type="protein sequence ID" value="KAA0160428.1"/>
    <property type="molecule type" value="Genomic_DNA"/>
</dbReference>
<gene>
    <name evidence="2" type="ORF">CROE0942_LOCUS14981</name>
    <name evidence="6" type="ORF">FNF27_00551</name>
    <name evidence="5" type="ORF">FNF28_00305</name>
    <name evidence="3" type="ORF">FNF29_00144</name>
    <name evidence="4" type="ORF">FNF31_04297</name>
</gene>
<evidence type="ECO:0000313" key="10">
    <source>
        <dbReference type="Proteomes" id="UP000325113"/>
    </source>
</evidence>
<sequence>MAKDGVAPPILREYRPAWAVHAVLRFAACHYEVMPVPLPDAPSDRCADALGPPVLADGPALAQGTERCLKYVDSKAVDLGTMVVRENMPESDRAGLEALLSLVLGKLEAVATFIEFVSCPARAEAPERVLTPFSMRWLVRRQRSAKAAALIEAAGITREEDAKAAAIETYTALGTMLADALEDVRDDEPEGPFFFGEQPSILDAAVFEHLMRVQNSPADAWLKESGYAKLLESHRQVVLTRYFGGVGISKPQDALVMLGPHWAPVAGALTGTDKHDESGLNYIAIGLAAVIIGAAGYFAVSTAARGGEMQVASAADK</sequence>
<dbReference type="EMBL" id="VLTN01000001">
    <property type="protein sequence ID" value="KAA0157568.1"/>
    <property type="molecule type" value="Genomic_DNA"/>
</dbReference>